<evidence type="ECO:0000313" key="2">
    <source>
        <dbReference type="EMBL" id="KZF19797.1"/>
    </source>
</evidence>
<proteinExistence type="predicted"/>
<feature type="region of interest" description="Disordered" evidence="1">
    <location>
        <begin position="432"/>
        <end position="527"/>
    </location>
</feature>
<evidence type="ECO:0000313" key="3">
    <source>
        <dbReference type="Proteomes" id="UP000076632"/>
    </source>
</evidence>
<dbReference type="EMBL" id="KV407465">
    <property type="protein sequence ID" value="KZF19797.1"/>
    <property type="molecule type" value="Genomic_DNA"/>
</dbReference>
<feature type="compositionally biased region" description="Polar residues" evidence="1">
    <location>
        <begin position="498"/>
        <end position="517"/>
    </location>
</feature>
<feature type="region of interest" description="Disordered" evidence="1">
    <location>
        <begin position="85"/>
        <end position="154"/>
    </location>
</feature>
<dbReference type="AlphaFoldDB" id="A0A165A0W2"/>
<feature type="compositionally biased region" description="Low complexity" evidence="1">
    <location>
        <begin position="87"/>
        <end position="99"/>
    </location>
</feature>
<reference evidence="2 3" key="1">
    <citation type="journal article" date="2016" name="Fungal Biol.">
        <title>The genome of Xylona heveae provides a window into fungal endophytism.</title>
        <authorList>
            <person name="Gazis R."/>
            <person name="Kuo A."/>
            <person name="Riley R."/>
            <person name="LaButti K."/>
            <person name="Lipzen A."/>
            <person name="Lin J."/>
            <person name="Amirebrahimi M."/>
            <person name="Hesse C.N."/>
            <person name="Spatafora J.W."/>
            <person name="Henrissat B."/>
            <person name="Hainaut M."/>
            <person name="Grigoriev I.V."/>
            <person name="Hibbett D.S."/>
        </authorList>
    </citation>
    <scope>NUCLEOTIDE SEQUENCE [LARGE SCALE GENOMIC DNA]</scope>
    <source>
        <strain evidence="2 3">TC161</strain>
    </source>
</reference>
<dbReference type="GeneID" id="28901706"/>
<gene>
    <name evidence="2" type="ORF">L228DRAFT_41104</name>
</gene>
<dbReference type="InParanoid" id="A0A165A0W2"/>
<sequence length="559" mass="60677">MEENYIRPPAPAAQSMLKRRRIPVWAIFPEIPDTVNFSPQTNSASRETTCTVIHTGSGTQSQWYGYRGQDSHSKDAHINSSESIPCSIASYPTSRSSSSKTAQVSKEHNPSRGSDPYSSPGAGSLTRGKSPYIDSHTVRGHTNSSKQCPSRKTRSWTSWVLQSNSSWAPNAQSASSKSPSTTSSTFAENFKLERALGWLSNLPSPEPSPSAVNKTQPTFTRRHQPPPSFDTVRLPSPVYLGGRASSAAASTRTLYLPTRSADPSSSASIDLGAAQRHVLFSQPPTSRRWHFGSIPRLAKEYLDCHIRLQTPSYISEELGPELSSSSSSSTSILVVGTKESVPLENASVSKPGLPDSTAKGVRPRSLLSKNSARPDSTSVVEAEAKNAPGDEFSLAQRSPGEIHSQSDVAISDRFRKCSTDEYKMEKAPDYAAPYVGRSPRSAAISESSCRRTEEKDGITEGHYMILQQQDAKGTRSNSDESKSNGSLNVEEHDDFTTKPGSISPTLDASKHSSPNSSRTDRTHPYGPILRPCLRGKYSSLSFFGTTLTRFQNSALTGHT</sequence>
<feature type="compositionally biased region" description="Polar residues" evidence="1">
    <location>
        <begin position="367"/>
        <end position="379"/>
    </location>
</feature>
<name>A0A165A0W2_XYLHT</name>
<accession>A0A165A0W2</accession>
<dbReference type="Proteomes" id="UP000076632">
    <property type="component" value="Unassembled WGS sequence"/>
</dbReference>
<keyword evidence="3" id="KW-1185">Reference proteome</keyword>
<protein>
    <submittedName>
        <fullName evidence="2">Uncharacterized protein</fullName>
    </submittedName>
</protein>
<feature type="compositionally biased region" description="Basic and acidic residues" evidence="1">
    <location>
        <begin position="448"/>
        <end position="459"/>
    </location>
</feature>
<dbReference type="RefSeq" id="XP_018185352.1">
    <property type="nucleotide sequence ID" value="XM_018336569.1"/>
</dbReference>
<organism evidence="2 3">
    <name type="scientific">Xylona heveae (strain CBS 132557 / TC161)</name>
    <dbReference type="NCBI Taxonomy" id="1328760"/>
    <lineage>
        <taxon>Eukaryota</taxon>
        <taxon>Fungi</taxon>
        <taxon>Dikarya</taxon>
        <taxon>Ascomycota</taxon>
        <taxon>Pezizomycotina</taxon>
        <taxon>Xylonomycetes</taxon>
        <taxon>Xylonales</taxon>
        <taxon>Xylonaceae</taxon>
        <taxon>Xylona</taxon>
    </lineage>
</organism>
<feature type="region of interest" description="Disordered" evidence="1">
    <location>
        <begin position="345"/>
        <end position="409"/>
    </location>
</feature>
<evidence type="ECO:0000256" key="1">
    <source>
        <dbReference type="SAM" id="MobiDB-lite"/>
    </source>
</evidence>
<feature type="compositionally biased region" description="Polar residues" evidence="1">
    <location>
        <begin position="466"/>
        <end position="476"/>
    </location>
</feature>
<feature type="region of interest" description="Disordered" evidence="1">
    <location>
        <begin position="199"/>
        <end position="234"/>
    </location>
</feature>